<dbReference type="EMBL" id="CM002803">
    <property type="protein sequence ID" value="KEI66074.1"/>
    <property type="molecule type" value="Genomic_DNA"/>
</dbReference>
<dbReference type="InterPro" id="IPR012296">
    <property type="entry name" value="Nuclease_put_TT1808"/>
</dbReference>
<dbReference type="PANTHER" id="PTHR33352:SF2">
    <property type="entry name" value="SLL0995 PROTEIN"/>
    <property type="match status" value="1"/>
</dbReference>
<organism evidence="3 4">
    <name type="scientific">Planktothrix agardhii (strain NIVA-CYA 126/8)</name>
    <dbReference type="NCBI Taxonomy" id="388467"/>
    <lineage>
        <taxon>Bacteria</taxon>
        <taxon>Bacillati</taxon>
        <taxon>Cyanobacteriota</taxon>
        <taxon>Cyanophyceae</taxon>
        <taxon>Oscillatoriophycideae</taxon>
        <taxon>Oscillatoriales</taxon>
        <taxon>Microcoleaceae</taxon>
        <taxon>Planktothrix</taxon>
    </lineage>
</organism>
<name>A0A073CCL5_PLAA1</name>
<gene>
    <name evidence="3" type="ORF">A19Y_0946</name>
</gene>
<dbReference type="Pfam" id="PF05685">
    <property type="entry name" value="Uma2"/>
    <property type="match status" value="1"/>
</dbReference>
<evidence type="ECO:0000256" key="1">
    <source>
        <dbReference type="SAM" id="Coils"/>
    </source>
</evidence>
<keyword evidence="4" id="KW-1185">Reference proteome</keyword>
<feature type="coiled-coil region" evidence="1">
    <location>
        <begin position="200"/>
        <end position="231"/>
    </location>
</feature>
<sequence>MMTTSLKYSLFDVTYPDSDGLPMAESDATRDYLIYGVEALDSYFQENANVYVSGNLFIYYEQGNPKAVVAPDVFVVFGVEKKKRPSYKTWEEQGKIPDFVLEITSKSTKSEDRGTKRGLYAYLGVEEYFQYDPTADYLKPSLQGFRLIEGNYLPISEQIHGDRLWVYSETLGLELWLEANGEMRFYAPKSGAKLLSPREMEQAKHQAEQAQHQAEQAQHQAEQRAAKLAAKLRELGIDPDLI</sequence>
<dbReference type="STRING" id="388467.A19Y_0946"/>
<dbReference type="Gene3D" id="3.90.1570.10">
    <property type="entry name" value="tt1808, chain A"/>
    <property type="match status" value="1"/>
</dbReference>
<dbReference type="PANTHER" id="PTHR33352">
    <property type="entry name" value="SLR1095 PROTEIN"/>
    <property type="match status" value="1"/>
</dbReference>
<accession>A0A073CCL5</accession>
<evidence type="ECO:0000313" key="4">
    <source>
        <dbReference type="Proteomes" id="UP000027395"/>
    </source>
</evidence>
<dbReference type="InterPro" id="IPR008538">
    <property type="entry name" value="Uma2"/>
</dbReference>
<dbReference type="eggNOG" id="COG4636">
    <property type="taxonomic scope" value="Bacteria"/>
</dbReference>
<dbReference type="PATRIC" id="fig|388467.6.peg.890"/>
<evidence type="ECO:0000313" key="3">
    <source>
        <dbReference type="EMBL" id="KEI66074.1"/>
    </source>
</evidence>
<dbReference type="SUPFAM" id="SSF52980">
    <property type="entry name" value="Restriction endonuclease-like"/>
    <property type="match status" value="1"/>
</dbReference>
<keyword evidence="1" id="KW-0175">Coiled coil</keyword>
<dbReference type="Proteomes" id="UP000027395">
    <property type="component" value="Chromosome"/>
</dbReference>
<dbReference type="CDD" id="cd06260">
    <property type="entry name" value="DUF820-like"/>
    <property type="match status" value="1"/>
</dbReference>
<dbReference type="InterPro" id="IPR011335">
    <property type="entry name" value="Restrct_endonuc-II-like"/>
</dbReference>
<evidence type="ECO:0000259" key="2">
    <source>
        <dbReference type="Pfam" id="PF05685"/>
    </source>
</evidence>
<dbReference type="AlphaFoldDB" id="A0A073CCL5"/>
<feature type="domain" description="Putative restriction endonuclease" evidence="2">
    <location>
        <begin position="39"/>
        <end position="176"/>
    </location>
</feature>
<reference evidence="3 4" key="1">
    <citation type="journal article" date="2014" name="Appl. Environ. Microbiol.">
        <title>Elucidation of insertion elements encoded on plasmids and in vitro construction of shuttle vectors from the toxic cyanobacterium Planktothrix.</title>
        <authorList>
            <person name="Christiansen G."/>
            <person name="Goesmann A."/>
            <person name="Kurmayer R."/>
        </authorList>
    </citation>
    <scope>NUCLEOTIDE SEQUENCE [LARGE SCALE GENOMIC DNA]</scope>
    <source>
        <strain evidence="3 4">NIVA-CYA 126/8</strain>
    </source>
</reference>
<protein>
    <recommendedName>
        <fullName evidence="2">Putative restriction endonuclease domain-containing protein</fullName>
    </recommendedName>
</protein>
<dbReference type="RefSeq" id="WP_227397584.1">
    <property type="nucleotide sequence ID" value="NZ_CM002803.1"/>
</dbReference>
<proteinExistence type="predicted"/>
<dbReference type="HOGENOM" id="CLU_075279_0_1_3"/>